<organism evidence="1 2">
    <name type="scientific">Neorhodopirellula pilleata</name>
    <dbReference type="NCBI Taxonomy" id="2714738"/>
    <lineage>
        <taxon>Bacteria</taxon>
        <taxon>Pseudomonadati</taxon>
        <taxon>Planctomycetota</taxon>
        <taxon>Planctomycetia</taxon>
        <taxon>Pirellulales</taxon>
        <taxon>Pirellulaceae</taxon>
        <taxon>Neorhodopirellula</taxon>
    </lineage>
</organism>
<reference evidence="1 2" key="1">
    <citation type="submission" date="2019-02" db="EMBL/GenBank/DDBJ databases">
        <title>Deep-cultivation of Planctomycetes and their phenomic and genomic characterization uncovers novel biology.</title>
        <authorList>
            <person name="Wiegand S."/>
            <person name="Jogler M."/>
            <person name="Boedeker C."/>
            <person name="Pinto D."/>
            <person name="Vollmers J."/>
            <person name="Rivas-Marin E."/>
            <person name="Kohn T."/>
            <person name="Peeters S.H."/>
            <person name="Heuer A."/>
            <person name="Rast P."/>
            <person name="Oberbeckmann S."/>
            <person name="Bunk B."/>
            <person name="Jeske O."/>
            <person name="Meyerdierks A."/>
            <person name="Storesund J.E."/>
            <person name="Kallscheuer N."/>
            <person name="Luecker S."/>
            <person name="Lage O.M."/>
            <person name="Pohl T."/>
            <person name="Merkel B.J."/>
            <person name="Hornburger P."/>
            <person name="Mueller R.-W."/>
            <person name="Bruemmer F."/>
            <person name="Labrenz M."/>
            <person name="Spormann A.M."/>
            <person name="Op Den Camp H."/>
            <person name="Overmann J."/>
            <person name="Amann R."/>
            <person name="Jetten M.S.M."/>
            <person name="Mascher T."/>
            <person name="Medema M.H."/>
            <person name="Devos D.P."/>
            <person name="Kaster A.-K."/>
            <person name="Ovreas L."/>
            <person name="Rohde M."/>
            <person name="Galperin M.Y."/>
            <person name="Jogler C."/>
        </authorList>
    </citation>
    <scope>NUCLEOTIDE SEQUENCE [LARGE SCALE GENOMIC DNA]</scope>
    <source>
        <strain evidence="1 2">Pla100</strain>
    </source>
</reference>
<sequence>MKKIILDAKQSGVPPMDFIGVKLEDWLARTADEISRWRLPSVEREISVGDVWTVSVESLSHDESPVLLMRGDCSRVDGLGHQHRRGRIIVEGNIGRHCGACMTGGLIEVHGDAGDAAGSTVGTRGVGMNGGVLRINGNAGDLAGHRMRRGQLVISGNVGDGVASWQVAGTIRVGGSVGAQVAYGMRRGTLILHRPIELPSARFTEPIELTTPFAELIGIDREQTWSVSRGDRSIGGIGEVWMTDQSSLVKIQS</sequence>
<dbReference type="GO" id="GO:0016787">
    <property type="term" value="F:hydrolase activity"/>
    <property type="evidence" value="ECO:0007669"/>
    <property type="project" value="UniProtKB-KW"/>
</dbReference>
<evidence type="ECO:0000313" key="2">
    <source>
        <dbReference type="Proteomes" id="UP000316213"/>
    </source>
</evidence>
<accession>A0A5C6A6X7</accession>
<dbReference type="GO" id="GO:0016491">
    <property type="term" value="F:oxidoreductase activity"/>
    <property type="evidence" value="ECO:0007669"/>
    <property type="project" value="InterPro"/>
</dbReference>
<gene>
    <name evidence="1" type="primary">fhcC</name>
    <name evidence="1" type="ORF">Pla100_37190</name>
</gene>
<protein>
    <submittedName>
        <fullName evidence="1">Formyltransferase/hydrolase complex Fhc subunit C</fullName>
    </submittedName>
</protein>
<dbReference type="Gene3D" id="2.160.20.60">
    <property type="entry name" value="Glutamate synthase, alpha subunit, C-terminal domain"/>
    <property type="match status" value="1"/>
</dbReference>
<dbReference type="OrthoDB" id="269067at2"/>
<keyword evidence="2" id="KW-1185">Reference proteome</keyword>
<evidence type="ECO:0000313" key="1">
    <source>
        <dbReference type="EMBL" id="TWT95135.1"/>
    </source>
</evidence>
<dbReference type="InterPro" id="IPR036485">
    <property type="entry name" value="Glu_synth_asu_C_sf"/>
</dbReference>
<comment type="caution">
    <text evidence="1">The sequence shown here is derived from an EMBL/GenBank/DDBJ whole genome shotgun (WGS) entry which is preliminary data.</text>
</comment>
<dbReference type="Proteomes" id="UP000316213">
    <property type="component" value="Unassembled WGS sequence"/>
</dbReference>
<name>A0A5C6A6X7_9BACT</name>
<proteinExistence type="predicted"/>
<dbReference type="EMBL" id="SJPM01000007">
    <property type="protein sequence ID" value="TWT95135.1"/>
    <property type="molecule type" value="Genomic_DNA"/>
</dbReference>
<keyword evidence="1" id="KW-0808">Transferase</keyword>
<dbReference type="GO" id="GO:0016740">
    <property type="term" value="F:transferase activity"/>
    <property type="evidence" value="ECO:0007669"/>
    <property type="project" value="UniProtKB-KW"/>
</dbReference>
<dbReference type="RefSeq" id="WP_146579059.1">
    <property type="nucleotide sequence ID" value="NZ_SJPM01000007.1"/>
</dbReference>
<dbReference type="PANTHER" id="PTHR39673">
    <property type="entry name" value="TUNGSTEN FORMYLMETHANOFURAN DEHYDROGENASE, SUBUNIT C (FWDC)"/>
    <property type="match status" value="1"/>
</dbReference>
<keyword evidence="1" id="KW-0378">Hydrolase</keyword>
<dbReference type="SUPFAM" id="SSF69336">
    <property type="entry name" value="Alpha subunit of glutamate synthase, C-terminal domain"/>
    <property type="match status" value="1"/>
</dbReference>
<dbReference type="AlphaFoldDB" id="A0A5C6A6X7"/>
<dbReference type="PANTHER" id="PTHR39673:SF5">
    <property type="entry name" value="TUNGSTEN-CONTAINING FORMYLMETHANOFURAN DEHYDROGENASE 2 SUBUNIT C"/>
    <property type="match status" value="1"/>
</dbReference>